<dbReference type="Proteomes" id="UP000004508">
    <property type="component" value="Unassembled WGS sequence"/>
</dbReference>
<proteinExistence type="predicted"/>
<comment type="caution">
    <text evidence="2">The sequence shown here is derived from an EMBL/GenBank/DDBJ whole genome shotgun (WGS) entry which is preliminary data.</text>
</comment>
<sequence>MAKAIFGNHSAVRVLRTERDRIRKFYCDVLGCKITREFDDKDDFRMGDGFYIAFLYGSGRDGREVDKGVTYAAEDALSDDDFLKAIFLELKADDVEEMRQKIVAFGVKVLEVPDPHLYFQAPGGQVFRLVGINEDLSKYERNSW</sequence>
<gene>
    <name evidence="2" type="ORF">Krac_3656</name>
</gene>
<keyword evidence="3" id="KW-1185">Reference proteome</keyword>
<dbReference type="InterPro" id="IPR004360">
    <property type="entry name" value="Glyas_Fos-R_dOase_dom"/>
</dbReference>
<dbReference type="EMBL" id="ADVG01000004">
    <property type="protein sequence ID" value="EFH82806.1"/>
    <property type="molecule type" value="Genomic_DNA"/>
</dbReference>
<organism evidence="2 3">
    <name type="scientific">Ktedonobacter racemifer DSM 44963</name>
    <dbReference type="NCBI Taxonomy" id="485913"/>
    <lineage>
        <taxon>Bacteria</taxon>
        <taxon>Bacillati</taxon>
        <taxon>Chloroflexota</taxon>
        <taxon>Ktedonobacteria</taxon>
        <taxon>Ktedonobacterales</taxon>
        <taxon>Ktedonobacteraceae</taxon>
        <taxon>Ktedonobacter</taxon>
    </lineage>
</organism>
<dbReference type="AlphaFoldDB" id="D6U2D8"/>
<dbReference type="OrthoDB" id="330923at2"/>
<dbReference type="InterPro" id="IPR037523">
    <property type="entry name" value="VOC_core"/>
</dbReference>
<protein>
    <recommendedName>
        <fullName evidence="1">VOC domain-containing protein</fullName>
    </recommendedName>
</protein>
<evidence type="ECO:0000313" key="2">
    <source>
        <dbReference type="EMBL" id="EFH82806.1"/>
    </source>
</evidence>
<dbReference type="Pfam" id="PF00903">
    <property type="entry name" value="Glyoxalase"/>
    <property type="match status" value="1"/>
</dbReference>
<dbReference type="CDD" id="cd06587">
    <property type="entry name" value="VOC"/>
    <property type="match status" value="1"/>
</dbReference>
<dbReference type="PROSITE" id="PS51819">
    <property type="entry name" value="VOC"/>
    <property type="match status" value="1"/>
</dbReference>
<dbReference type="InterPro" id="IPR029068">
    <property type="entry name" value="Glyas_Bleomycin-R_OHBP_Dase"/>
</dbReference>
<accession>D6U2D8</accession>
<feature type="domain" description="VOC" evidence="1">
    <location>
        <begin position="7"/>
        <end position="144"/>
    </location>
</feature>
<dbReference type="RefSeq" id="WP_007921191.1">
    <property type="nucleotide sequence ID" value="NZ_ADVG01000004.1"/>
</dbReference>
<name>D6U2D8_KTERA</name>
<dbReference type="InParanoid" id="D6U2D8"/>
<evidence type="ECO:0000259" key="1">
    <source>
        <dbReference type="PROSITE" id="PS51819"/>
    </source>
</evidence>
<evidence type="ECO:0000313" key="3">
    <source>
        <dbReference type="Proteomes" id="UP000004508"/>
    </source>
</evidence>
<reference evidence="2 3" key="1">
    <citation type="journal article" date="2011" name="Stand. Genomic Sci.">
        <title>Non-contiguous finished genome sequence and contextual data of the filamentous soil bacterium Ktedonobacter racemifer type strain (SOSP1-21).</title>
        <authorList>
            <person name="Chang Y.J."/>
            <person name="Land M."/>
            <person name="Hauser L."/>
            <person name="Chertkov O."/>
            <person name="Del Rio T.G."/>
            <person name="Nolan M."/>
            <person name="Copeland A."/>
            <person name="Tice H."/>
            <person name="Cheng J.F."/>
            <person name="Lucas S."/>
            <person name="Han C."/>
            <person name="Goodwin L."/>
            <person name="Pitluck S."/>
            <person name="Ivanova N."/>
            <person name="Ovchinikova G."/>
            <person name="Pati A."/>
            <person name="Chen A."/>
            <person name="Palaniappan K."/>
            <person name="Mavromatis K."/>
            <person name="Liolios K."/>
            <person name="Brettin T."/>
            <person name="Fiebig A."/>
            <person name="Rohde M."/>
            <person name="Abt B."/>
            <person name="Goker M."/>
            <person name="Detter J.C."/>
            <person name="Woyke T."/>
            <person name="Bristow J."/>
            <person name="Eisen J.A."/>
            <person name="Markowitz V."/>
            <person name="Hugenholtz P."/>
            <person name="Kyrpides N.C."/>
            <person name="Klenk H.P."/>
            <person name="Lapidus A."/>
        </authorList>
    </citation>
    <scope>NUCLEOTIDE SEQUENCE [LARGE SCALE GENOMIC DNA]</scope>
    <source>
        <strain evidence="3">DSM 44963</strain>
    </source>
</reference>
<dbReference type="SUPFAM" id="SSF54593">
    <property type="entry name" value="Glyoxalase/Bleomycin resistance protein/Dihydroxybiphenyl dioxygenase"/>
    <property type="match status" value="1"/>
</dbReference>
<dbReference type="Gene3D" id="3.10.180.10">
    <property type="entry name" value="2,3-Dihydroxybiphenyl 1,2-Dioxygenase, domain 1"/>
    <property type="match status" value="1"/>
</dbReference>